<name>A0AAX3X0C5_9BACI</name>
<dbReference type="Proteomes" id="UP001178322">
    <property type="component" value="Chromosome"/>
</dbReference>
<feature type="transmembrane region" description="Helical" evidence="1">
    <location>
        <begin position="121"/>
        <end position="138"/>
    </location>
</feature>
<keyword evidence="1" id="KW-0812">Transmembrane</keyword>
<feature type="transmembrane region" description="Helical" evidence="1">
    <location>
        <begin position="56"/>
        <end position="73"/>
    </location>
</feature>
<dbReference type="EMBL" id="CP126101">
    <property type="protein sequence ID" value="WHY53409.1"/>
    <property type="molecule type" value="Genomic_DNA"/>
</dbReference>
<keyword evidence="1" id="KW-1133">Transmembrane helix</keyword>
<feature type="transmembrane region" description="Helical" evidence="1">
    <location>
        <begin position="144"/>
        <end position="166"/>
    </location>
</feature>
<feature type="transmembrane region" description="Helical" evidence="1">
    <location>
        <begin position="79"/>
        <end position="101"/>
    </location>
</feature>
<reference evidence="2" key="1">
    <citation type="submission" date="2023-05" db="EMBL/GenBank/DDBJ databases">
        <title>Comparative genomics of Bacillaceae isolates and their secondary metabolite potential.</title>
        <authorList>
            <person name="Song L."/>
            <person name="Nielsen L.J."/>
            <person name="Mohite O."/>
            <person name="Xu X."/>
            <person name="Weber T."/>
            <person name="Kovacs A.T."/>
        </authorList>
    </citation>
    <scope>NUCLEOTIDE SEQUENCE</scope>
    <source>
        <strain evidence="2">LY1</strain>
    </source>
</reference>
<proteinExistence type="predicted"/>
<evidence type="ECO:0008006" key="4">
    <source>
        <dbReference type="Google" id="ProtNLM"/>
    </source>
</evidence>
<accession>A0AAX3X0C5</accession>
<evidence type="ECO:0000313" key="3">
    <source>
        <dbReference type="Proteomes" id="UP001178322"/>
    </source>
</evidence>
<sequence>MNETKDHVKLLQWFAIALFLQLLYFNIFKYVNILQDILVYGAYLKSLSYSKKVTPVKKYIGIAIVLALVSNIFSQQLLFYWSTVFIAGMDLLIIMEFGKILVSLEQRYNAHGPTARVLKKYVIIVFAVIVSWTILSNLPRDWQIGLLVLGAFLLFVVNIRLFFHVLSLRKHVKKKSFVVTYL</sequence>
<gene>
    <name evidence="2" type="ORF">QNH24_09300</name>
</gene>
<evidence type="ECO:0000256" key="1">
    <source>
        <dbReference type="SAM" id="Phobius"/>
    </source>
</evidence>
<organism evidence="2 3">
    <name type="scientific">Lysinibacillus pakistanensis</name>
    <dbReference type="NCBI Taxonomy" id="759811"/>
    <lineage>
        <taxon>Bacteria</taxon>
        <taxon>Bacillati</taxon>
        <taxon>Bacillota</taxon>
        <taxon>Bacilli</taxon>
        <taxon>Bacillales</taxon>
        <taxon>Bacillaceae</taxon>
        <taxon>Lysinibacillus</taxon>
    </lineage>
</organism>
<protein>
    <recommendedName>
        <fullName evidence="4">DUF5079 family protein</fullName>
    </recommendedName>
</protein>
<evidence type="ECO:0000313" key="2">
    <source>
        <dbReference type="EMBL" id="WHY53409.1"/>
    </source>
</evidence>
<dbReference type="AlphaFoldDB" id="A0AAX3X0C5"/>
<dbReference type="RefSeq" id="WP_283871752.1">
    <property type="nucleotide sequence ID" value="NZ_CP126101.1"/>
</dbReference>
<keyword evidence="1" id="KW-0472">Membrane</keyword>
<feature type="transmembrane region" description="Helical" evidence="1">
    <location>
        <begin position="12"/>
        <end position="35"/>
    </location>
</feature>